<comment type="caution">
    <text evidence="2">The sequence shown here is derived from an EMBL/GenBank/DDBJ whole genome shotgun (WGS) entry which is preliminary data.</text>
</comment>
<accession>A0A4Z2GIS4</accession>
<dbReference type="Proteomes" id="UP000314294">
    <property type="component" value="Unassembled WGS sequence"/>
</dbReference>
<name>A0A4Z2GIS4_9TELE</name>
<feature type="compositionally biased region" description="Basic and acidic residues" evidence="1">
    <location>
        <begin position="75"/>
        <end position="95"/>
    </location>
</feature>
<evidence type="ECO:0000256" key="1">
    <source>
        <dbReference type="SAM" id="MobiDB-lite"/>
    </source>
</evidence>
<reference evidence="2 3" key="1">
    <citation type="submission" date="2019-03" db="EMBL/GenBank/DDBJ databases">
        <title>First draft genome of Liparis tanakae, snailfish: a comprehensive survey of snailfish specific genes.</title>
        <authorList>
            <person name="Kim W."/>
            <person name="Song I."/>
            <person name="Jeong J.-H."/>
            <person name="Kim D."/>
            <person name="Kim S."/>
            <person name="Ryu S."/>
            <person name="Song J.Y."/>
            <person name="Lee S.K."/>
        </authorList>
    </citation>
    <scope>NUCLEOTIDE SEQUENCE [LARGE SCALE GENOMIC DNA]</scope>
    <source>
        <tissue evidence="2">Muscle</tissue>
    </source>
</reference>
<proteinExistence type="predicted"/>
<evidence type="ECO:0000313" key="2">
    <source>
        <dbReference type="EMBL" id="TNN53438.1"/>
    </source>
</evidence>
<dbReference type="EMBL" id="SRLO01000516">
    <property type="protein sequence ID" value="TNN53438.1"/>
    <property type="molecule type" value="Genomic_DNA"/>
</dbReference>
<feature type="region of interest" description="Disordered" evidence="1">
    <location>
        <begin position="58"/>
        <end position="95"/>
    </location>
</feature>
<dbReference type="AlphaFoldDB" id="A0A4Z2GIS4"/>
<keyword evidence="3" id="KW-1185">Reference proteome</keyword>
<organism evidence="2 3">
    <name type="scientific">Liparis tanakae</name>
    <name type="common">Tanaka's snailfish</name>
    <dbReference type="NCBI Taxonomy" id="230148"/>
    <lineage>
        <taxon>Eukaryota</taxon>
        <taxon>Metazoa</taxon>
        <taxon>Chordata</taxon>
        <taxon>Craniata</taxon>
        <taxon>Vertebrata</taxon>
        <taxon>Euteleostomi</taxon>
        <taxon>Actinopterygii</taxon>
        <taxon>Neopterygii</taxon>
        <taxon>Teleostei</taxon>
        <taxon>Neoteleostei</taxon>
        <taxon>Acanthomorphata</taxon>
        <taxon>Eupercaria</taxon>
        <taxon>Perciformes</taxon>
        <taxon>Cottioidei</taxon>
        <taxon>Cottales</taxon>
        <taxon>Liparidae</taxon>
        <taxon>Liparis</taxon>
    </lineage>
</organism>
<sequence length="136" mass="15558">MKSDQEGIRQPGGHGKDISLKITKQIKPVFTCVHLFTDVEGIQQPNLVNISRYLQEGAQRRRPHPSVLLLQNQNGHHDDEERGADDQHDHGRDFTEPSPLVFRFFLLQQGVEAGRVDVLQPEVQVPRSLLLLLRRK</sequence>
<gene>
    <name evidence="2" type="ORF">EYF80_036348</name>
</gene>
<evidence type="ECO:0000313" key="3">
    <source>
        <dbReference type="Proteomes" id="UP000314294"/>
    </source>
</evidence>
<protein>
    <submittedName>
        <fullName evidence="2">Uncharacterized protein</fullName>
    </submittedName>
</protein>